<keyword evidence="2" id="KW-1185">Reference proteome</keyword>
<accession>A0ABX5FHN2</accession>
<evidence type="ECO:0000313" key="1">
    <source>
        <dbReference type="EMBL" id="PSK04165.1"/>
    </source>
</evidence>
<dbReference type="Proteomes" id="UP000241645">
    <property type="component" value="Unassembled WGS sequence"/>
</dbReference>
<dbReference type="EMBL" id="PXZO01000060">
    <property type="protein sequence ID" value="PSK04165.1"/>
    <property type="molecule type" value="Genomic_DNA"/>
</dbReference>
<evidence type="ECO:0000313" key="2">
    <source>
        <dbReference type="Proteomes" id="UP000241645"/>
    </source>
</evidence>
<sequence>MLRRSDELVKVFRPVSRSSKIVNQLQLLPIHGPLVLIKKSLYLLPEQPWGDKFEPNLILNRAPDECDHKSREISSDGNDRNTQHLIVLFLSLDTGDITFHNLHEADLHVYIRSYILESLEEIQPIDHSLS</sequence>
<protein>
    <submittedName>
        <fullName evidence="1">Uncharacterized protein</fullName>
    </submittedName>
</protein>
<organism evidence="1 2">
    <name type="scientific">Brevibacillus porteri</name>
    <dbReference type="NCBI Taxonomy" id="2126350"/>
    <lineage>
        <taxon>Bacteria</taxon>
        <taxon>Bacillati</taxon>
        <taxon>Bacillota</taxon>
        <taxon>Bacilli</taxon>
        <taxon>Bacillales</taxon>
        <taxon>Paenibacillaceae</taxon>
        <taxon>Brevibacillus</taxon>
    </lineage>
</organism>
<comment type="caution">
    <text evidence="1">The sequence shown here is derived from an EMBL/GenBank/DDBJ whole genome shotgun (WGS) entry which is preliminary data.</text>
</comment>
<name>A0ABX5FHN2_9BACL</name>
<reference evidence="1 2" key="1">
    <citation type="submission" date="2018-03" db="EMBL/GenBank/DDBJ databases">
        <title>Brevisbacillus phylogenomics.</title>
        <authorList>
            <person name="Dunlap C."/>
        </authorList>
    </citation>
    <scope>NUCLEOTIDE SEQUENCE [LARGE SCALE GENOMIC DNA]</scope>
    <source>
        <strain evidence="1 2">NRRL B-41110</strain>
    </source>
</reference>
<proteinExistence type="predicted"/>
<gene>
    <name evidence="1" type="ORF">C7R92_26845</name>
</gene>